<evidence type="ECO:0000256" key="4">
    <source>
        <dbReference type="ARBA" id="ARBA00022827"/>
    </source>
</evidence>
<evidence type="ECO:0000256" key="5">
    <source>
        <dbReference type="ARBA" id="ARBA00023002"/>
    </source>
</evidence>
<evidence type="ECO:0000256" key="1">
    <source>
        <dbReference type="ARBA" id="ARBA00005179"/>
    </source>
</evidence>
<protein>
    <submittedName>
        <fullName evidence="8">FAD binding domain-containing protein</fullName>
    </submittedName>
</protein>
<dbReference type="InterPro" id="IPR002938">
    <property type="entry name" value="FAD-bd"/>
</dbReference>
<feature type="domain" description="FAD-binding" evidence="6">
    <location>
        <begin position="5"/>
        <end position="359"/>
    </location>
</feature>
<dbReference type="SUPFAM" id="SSF52833">
    <property type="entry name" value="Thioredoxin-like"/>
    <property type="match status" value="1"/>
</dbReference>
<dbReference type="SUPFAM" id="SSF54373">
    <property type="entry name" value="FAD-linked reductases, C-terminal domain"/>
    <property type="match status" value="1"/>
</dbReference>
<gene>
    <name evidence="8" type="ORF">BCR38DRAFT_446937</name>
</gene>
<dbReference type="Proteomes" id="UP000193689">
    <property type="component" value="Unassembled WGS sequence"/>
</dbReference>
<dbReference type="InterPro" id="IPR036188">
    <property type="entry name" value="FAD/NAD-bd_sf"/>
</dbReference>
<evidence type="ECO:0000256" key="2">
    <source>
        <dbReference type="ARBA" id="ARBA00007801"/>
    </source>
</evidence>
<feature type="domain" description="Phenol hydroxylase-like C-terminal dimerisation" evidence="7">
    <location>
        <begin position="398"/>
        <end position="589"/>
    </location>
</feature>
<dbReference type="PANTHER" id="PTHR43004">
    <property type="entry name" value="TRK SYSTEM POTASSIUM UPTAKE PROTEIN"/>
    <property type="match status" value="1"/>
</dbReference>
<dbReference type="InterPro" id="IPR038220">
    <property type="entry name" value="PHOX_C_sf"/>
</dbReference>
<dbReference type="GeneID" id="63777336"/>
<dbReference type="Gene3D" id="3.40.30.20">
    <property type="match status" value="1"/>
</dbReference>
<dbReference type="AlphaFoldDB" id="A0A1Y2DI41"/>
<dbReference type="PRINTS" id="PR00420">
    <property type="entry name" value="RNGMNOXGNASE"/>
</dbReference>
<dbReference type="InterPro" id="IPR036249">
    <property type="entry name" value="Thioredoxin-like_sf"/>
</dbReference>
<dbReference type="RefSeq" id="XP_040711709.1">
    <property type="nucleotide sequence ID" value="XM_040861124.1"/>
</dbReference>
<dbReference type="Gene3D" id="3.50.50.60">
    <property type="entry name" value="FAD/NAD(P)-binding domain"/>
    <property type="match status" value="1"/>
</dbReference>
<dbReference type="STRING" id="1141098.A0A1Y2DI41"/>
<accession>A0A1Y2DI41</accession>
<organism evidence="8 9">
    <name type="scientific">Pseudomassariella vexata</name>
    <dbReference type="NCBI Taxonomy" id="1141098"/>
    <lineage>
        <taxon>Eukaryota</taxon>
        <taxon>Fungi</taxon>
        <taxon>Dikarya</taxon>
        <taxon>Ascomycota</taxon>
        <taxon>Pezizomycotina</taxon>
        <taxon>Sordariomycetes</taxon>
        <taxon>Xylariomycetidae</taxon>
        <taxon>Amphisphaeriales</taxon>
        <taxon>Pseudomassariaceae</taxon>
        <taxon>Pseudomassariella</taxon>
    </lineage>
</organism>
<keyword evidence="5" id="KW-0560">Oxidoreductase</keyword>
<dbReference type="GO" id="GO:0016709">
    <property type="term" value="F:oxidoreductase activity, acting on paired donors, with incorporation or reduction of molecular oxygen, NAD(P)H as one donor, and incorporation of one atom of oxygen"/>
    <property type="evidence" value="ECO:0007669"/>
    <property type="project" value="UniProtKB-ARBA"/>
</dbReference>
<reference evidence="8 9" key="1">
    <citation type="submission" date="2016-07" db="EMBL/GenBank/DDBJ databases">
        <title>Pervasive Adenine N6-methylation of Active Genes in Fungi.</title>
        <authorList>
            <consortium name="DOE Joint Genome Institute"/>
            <person name="Mondo S.J."/>
            <person name="Dannebaum R.O."/>
            <person name="Kuo R.C."/>
            <person name="Labutti K."/>
            <person name="Haridas S."/>
            <person name="Kuo A."/>
            <person name="Salamov A."/>
            <person name="Ahrendt S.R."/>
            <person name="Lipzen A."/>
            <person name="Sullivan W."/>
            <person name="Andreopoulos W.B."/>
            <person name="Clum A."/>
            <person name="Lindquist E."/>
            <person name="Daum C."/>
            <person name="Ramamoorthy G.K."/>
            <person name="Gryganskyi A."/>
            <person name="Culley D."/>
            <person name="Magnuson J.K."/>
            <person name="James T.Y."/>
            <person name="O'Malley M.A."/>
            <person name="Stajich J.E."/>
            <person name="Spatafora J.W."/>
            <person name="Visel A."/>
            <person name="Grigoriev I.V."/>
        </authorList>
    </citation>
    <scope>NUCLEOTIDE SEQUENCE [LARGE SCALE GENOMIC DNA]</scope>
    <source>
        <strain evidence="8 9">CBS 129021</strain>
    </source>
</reference>
<keyword evidence="3" id="KW-0285">Flavoprotein</keyword>
<dbReference type="OrthoDB" id="1716816at2759"/>
<dbReference type="EMBL" id="MCFJ01000015">
    <property type="protein sequence ID" value="ORY58897.1"/>
    <property type="molecule type" value="Genomic_DNA"/>
</dbReference>
<comment type="similarity">
    <text evidence="2">Belongs to the PheA/TfdB FAD monooxygenase family.</text>
</comment>
<dbReference type="CDD" id="cd02979">
    <property type="entry name" value="PHOX_C"/>
    <property type="match status" value="1"/>
</dbReference>
<evidence type="ECO:0000313" key="9">
    <source>
        <dbReference type="Proteomes" id="UP000193689"/>
    </source>
</evidence>
<evidence type="ECO:0000256" key="3">
    <source>
        <dbReference type="ARBA" id="ARBA00022630"/>
    </source>
</evidence>
<dbReference type="Gene3D" id="3.30.9.10">
    <property type="entry name" value="D-Amino Acid Oxidase, subunit A, domain 2"/>
    <property type="match status" value="1"/>
</dbReference>
<keyword evidence="4" id="KW-0274">FAD</keyword>
<dbReference type="GO" id="GO:0071949">
    <property type="term" value="F:FAD binding"/>
    <property type="evidence" value="ECO:0007669"/>
    <property type="project" value="InterPro"/>
</dbReference>
<name>A0A1Y2DI41_9PEZI</name>
<evidence type="ECO:0000259" key="6">
    <source>
        <dbReference type="Pfam" id="PF01494"/>
    </source>
</evidence>
<dbReference type="InParanoid" id="A0A1Y2DI41"/>
<comment type="caution">
    <text evidence="8">The sequence shown here is derived from an EMBL/GenBank/DDBJ whole genome shotgun (WGS) entry which is preliminary data.</text>
</comment>
<sequence length="596" mass="66732">MTQQVDVLICGGGSAGLCAALWLARCGIDFKILERRPGPLKMGQADGVQCRTVEMFESFGISDELLKEAYHVLELSFWSSDDTGAIKRNHYAPDLEPGLSHQPHVILNQARMNAIITDEMRRSSSSGQANILYGYDVRTVLVDSAVSGDPEAYPVTVNATKDEFQQIFKAKYALGCDGAHSLVRKSLGFKMIGDSTDAVWGVMDVYPRTNFPDIRKKALLNSAEGNLMIIPREGDSLVRFYIELGQVDPKKISLEDLQLRARLIFKPYTMHIVETCWWSAYAIGQRRADYFTKDHRVFLTGDACHTHSPKAGQGMNVSLQDGYNIGWKLAAVLHGLAVPELLETYVSERQKTAKELIDFDRHFPKLFSTSYRREHGITPEHFREQFVKAGRYTAGQAIKYDDSMIVSASTSDHSLAEKLTVGMRFPSAQVVRFCDARALQLVRALPATSQWHIVVFAGDIRQGTISTRLERLSKGLDTIIQDFTPCNSDPDSVINPILVISAKRTEVQQEQIPHVFTPLTGKWKMTCLFKVFVDDESYNSGHGYAYEAYGVSPSRGALVIVRPDHYIAKVCSLEDIEGVRLLFKGFLRQHSHHETA</sequence>
<evidence type="ECO:0000313" key="8">
    <source>
        <dbReference type="EMBL" id="ORY58897.1"/>
    </source>
</evidence>
<dbReference type="NCBIfam" id="NF006144">
    <property type="entry name" value="PRK08294.1"/>
    <property type="match status" value="1"/>
</dbReference>
<proteinExistence type="inferred from homology"/>
<dbReference type="PANTHER" id="PTHR43004:SF10">
    <property type="entry name" value="2-MONOOXYGENASE, PUTATIVE (AFU_ORTHOLOGUE AFUA_6G11480)-RELATED"/>
    <property type="match status" value="1"/>
</dbReference>
<evidence type="ECO:0000259" key="7">
    <source>
        <dbReference type="Pfam" id="PF07976"/>
    </source>
</evidence>
<dbReference type="InterPro" id="IPR050641">
    <property type="entry name" value="RIFMO-like"/>
</dbReference>
<dbReference type="InterPro" id="IPR012941">
    <property type="entry name" value="Phe_hydrox_C_dim_dom"/>
</dbReference>
<dbReference type="Pfam" id="PF01494">
    <property type="entry name" value="FAD_binding_3"/>
    <property type="match status" value="1"/>
</dbReference>
<dbReference type="Pfam" id="PF07976">
    <property type="entry name" value="Phe_hydrox_dim"/>
    <property type="match status" value="1"/>
</dbReference>
<keyword evidence="9" id="KW-1185">Reference proteome</keyword>
<dbReference type="SUPFAM" id="SSF51905">
    <property type="entry name" value="FAD/NAD(P)-binding domain"/>
    <property type="match status" value="1"/>
</dbReference>
<comment type="pathway">
    <text evidence="1">Secondary metabolite biosynthesis.</text>
</comment>